<protein>
    <recommendedName>
        <fullName evidence="2">histidine kinase</fullName>
        <ecNumber evidence="2">2.7.13.3</ecNumber>
    </recommendedName>
</protein>
<name>A0ABD5RXW8_9EURY</name>
<keyword evidence="5" id="KW-0472">Membrane</keyword>
<dbReference type="Proteomes" id="UP001596328">
    <property type="component" value="Unassembled WGS sequence"/>
</dbReference>
<keyword evidence="4" id="KW-0418">Kinase</keyword>
<keyword evidence="5" id="KW-1133">Transmembrane helix</keyword>
<feature type="non-terminal residue" evidence="8">
    <location>
        <position position="378"/>
    </location>
</feature>
<dbReference type="PANTHER" id="PTHR42878">
    <property type="entry name" value="TWO-COMPONENT HISTIDINE KINASE"/>
    <property type="match status" value="1"/>
</dbReference>
<dbReference type="Gene3D" id="1.10.287.130">
    <property type="match status" value="1"/>
</dbReference>
<keyword evidence="3" id="KW-0808">Transferase</keyword>
<dbReference type="InterPro" id="IPR036097">
    <property type="entry name" value="HisK_dim/P_sf"/>
</dbReference>
<organism evidence="8 9">
    <name type="scientific">Halobium palmae</name>
    <dbReference type="NCBI Taxonomy" id="1776492"/>
    <lineage>
        <taxon>Archaea</taxon>
        <taxon>Methanobacteriati</taxon>
        <taxon>Methanobacteriota</taxon>
        <taxon>Stenosarchaea group</taxon>
        <taxon>Halobacteria</taxon>
        <taxon>Halobacteriales</taxon>
        <taxon>Haloferacaceae</taxon>
        <taxon>Halobium</taxon>
    </lineage>
</organism>
<evidence type="ECO:0000256" key="1">
    <source>
        <dbReference type="ARBA" id="ARBA00000085"/>
    </source>
</evidence>
<dbReference type="Pfam" id="PF00512">
    <property type="entry name" value="HisKA"/>
    <property type="match status" value="1"/>
</dbReference>
<evidence type="ECO:0000256" key="2">
    <source>
        <dbReference type="ARBA" id="ARBA00012438"/>
    </source>
</evidence>
<accession>A0ABD5RXW8</accession>
<dbReference type="InterPro" id="IPR003661">
    <property type="entry name" value="HisK_dim/P_dom"/>
</dbReference>
<dbReference type="InterPro" id="IPR029016">
    <property type="entry name" value="GAF-like_dom_sf"/>
</dbReference>
<dbReference type="GO" id="GO:0004673">
    <property type="term" value="F:protein histidine kinase activity"/>
    <property type="evidence" value="ECO:0007669"/>
    <property type="project" value="UniProtKB-EC"/>
</dbReference>
<dbReference type="Pfam" id="PF13185">
    <property type="entry name" value="GAF_2"/>
    <property type="match status" value="1"/>
</dbReference>
<evidence type="ECO:0000313" key="9">
    <source>
        <dbReference type="Proteomes" id="UP001596328"/>
    </source>
</evidence>
<evidence type="ECO:0000256" key="3">
    <source>
        <dbReference type="ARBA" id="ARBA00022679"/>
    </source>
</evidence>
<dbReference type="SMART" id="SM00388">
    <property type="entry name" value="HisKA"/>
    <property type="match status" value="1"/>
</dbReference>
<dbReference type="CDD" id="cd00082">
    <property type="entry name" value="HisKA"/>
    <property type="match status" value="1"/>
</dbReference>
<evidence type="ECO:0000313" key="8">
    <source>
        <dbReference type="EMBL" id="MFC6723607.1"/>
    </source>
</evidence>
<dbReference type="Gene3D" id="3.30.450.40">
    <property type="match status" value="1"/>
</dbReference>
<feature type="transmembrane region" description="Helical" evidence="5">
    <location>
        <begin position="38"/>
        <end position="60"/>
    </location>
</feature>
<evidence type="ECO:0000256" key="4">
    <source>
        <dbReference type="ARBA" id="ARBA00022777"/>
    </source>
</evidence>
<dbReference type="SUPFAM" id="SSF55781">
    <property type="entry name" value="GAF domain-like"/>
    <property type="match status" value="1"/>
</dbReference>
<dbReference type="AlphaFoldDB" id="A0ABD5RXW8"/>
<dbReference type="PANTHER" id="PTHR42878:SF15">
    <property type="entry name" value="BACTERIOPHYTOCHROME"/>
    <property type="match status" value="1"/>
</dbReference>
<reference evidence="8 9" key="1">
    <citation type="journal article" date="2019" name="Int. J. Syst. Evol. Microbiol.">
        <title>The Global Catalogue of Microorganisms (GCM) 10K type strain sequencing project: providing services to taxonomists for standard genome sequencing and annotation.</title>
        <authorList>
            <consortium name="The Broad Institute Genomics Platform"/>
            <consortium name="The Broad Institute Genome Sequencing Center for Infectious Disease"/>
            <person name="Wu L."/>
            <person name="Ma J."/>
        </authorList>
    </citation>
    <scope>NUCLEOTIDE SEQUENCE [LARGE SCALE GENOMIC DNA]</scope>
    <source>
        <strain evidence="8 9">NBRC 111368</strain>
    </source>
</reference>
<evidence type="ECO:0000256" key="5">
    <source>
        <dbReference type="SAM" id="Phobius"/>
    </source>
</evidence>
<sequence length="378" mass="40967">MSGVSTRVGGGLVAVIGGALSLYHLFKLTEVPPGTVPILMELVPLLPSLSLVAVGVLIARGEYGAKRYVGRMLGWMVVGSVALSLLAGWTLAGAVLAGFPPRNAVVPLLNSATVGALVGLLVGLYDARGLEQQRSLEEVNRINDTLRIATQELVSNADRDVLEQAVCDRLRESDPYEAAWVGRYDPDAGQVLPVAWAGLDDGYFDGLVVTVDDSPTGEGAGGRAVKTGEIQCVPDVFADETMEPWWHLFETRGVESLAVVPIRGAETVYGFISVYADRPSVFEEREQEALSELGETIGHAIDTIETHERLAERERELARQNERLEEFAGVVSHDLRNPLNVADGYLELAREEGDDRYFDRVGDALDRMGELIDDLLAL</sequence>
<feature type="domain" description="GAF" evidence="6">
    <location>
        <begin position="158"/>
        <end position="311"/>
    </location>
</feature>
<dbReference type="EC" id="2.7.13.3" evidence="2"/>
<feature type="transmembrane region" description="Helical" evidence="5">
    <location>
        <begin position="7"/>
        <end position="26"/>
    </location>
</feature>
<evidence type="ECO:0000259" key="6">
    <source>
        <dbReference type="SMART" id="SM00065"/>
    </source>
</evidence>
<evidence type="ECO:0000259" key="7">
    <source>
        <dbReference type="SMART" id="SM00388"/>
    </source>
</evidence>
<proteinExistence type="predicted"/>
<feature type="transmembrane region" description="Helical" evidence="5">
    <location>
        <begin position="72"/>
        <end position="99"/>
    </location>
</feature>
<keyword evidence="9" id="KW-1185">Reference proteome</keyword>
<comment type="caution">
    <text evidence="8">The sequence shown here is derived from an EMBL/GenBank/DDBJ whole genome shotgun (WGS) entry which is preliminary data.</text>
</comment>
<dbReference type="SUPFAM" id="SSF47384">
    <property type="entry name" value="Homodimeric domain of signal transducing histidine kinase"/>
    <property type="match status" value="1"/>
</dbReference>
<keyword evidence="5" id="KW-0812">Transmembrane</keyword>
<feature type="transmembrane region" description="Helical" evidence="5">
    <location>
        <begin position="105"/>
        <end position="125"/>
    </location>
</feature>
<gene>
    <name evidence="8" type="ORF">ACFQE1_04225</name>
</gene>
<dbReference type="InterPro" id="IPR050351">
    <property type="entry name" value="BphY/WalK/GraS-like"/>
</dbReference>
<comment type="catalytic activity">
    <reaction evidence="1">
        <text>ATP + protein L-histidine = ADP + protein N-phospho-L-histidine.</text>
        <dbReference type="EC" id="2.7.13.3"/>
    </reaction>
</comment>
<feature type="domain" description="Signal transduction histidine kinase dimerisation/phosphoacceptor" evidence="7">
    <location>
        <begin position="323"/>
        <end position="378"/>
    </location>
</feature>
<dbReference type="EMBL" id="JBHSWU010000029">
    <property type="protein sequence ID" value="MFC6723607.1"/>
    <property type="molecule type" value="Genomic_DNA"/>
</dbReference>
<dbReference type="InterPro" id="IPR003018">
    <property type="entry name" value="GAF"/>
</dbReference>
<dbReference type="SMART" id="SM00065">
    <property type="entry name" value="GAF"/>
    <property type="match status" value="1"/>
</dbReference>